<evidence type="ECO:0000256" key="3">
    <source>
        <dbReference type="ARBA" id="ARBA00022729"/>
    </source>
</evidence>
<evidence type="ECO:0000259" key="9">
    <source>
        <dbReference type="PROSITE" id="PS50026"/>
    </source>
</evidence>
<gene>
    <name evidence="11" type="ORF">MCOR_24626</name>
</gene>
<feature type="disulfide bond" evidence="7">
    <location>
        <begin position="203"/>
        <end position="212"/>
    </location>
</feature>
<sequence length="636" mass="69740">MCSLVPLFLNVAALTNFLNDDLPPRPYDPPGIFDRYHYNIVGAGSADAVVASRLSEDPVFVLLLEAGVSEHEKKFSIVPGHFGRLFETEADWQFKTVPQRYSHFALKDKEGSTNICNIRCSFINAGVLISAVPSATAYDICGDQQLCDRHGKFNLLIGSSGICVCHFGFTGYCCQTERNECASNPCQHSGICQDGVNKYTCSCPHGYAGVHCDIDIDECASSPCKHLGACHDWINSYTCNCIFGYTGDNYEKSSSVTEVPKVLLIDEKYVTEGVALVKIPCTAEGISIPNISWNTINNVTKADGGYYTCTATNRVGSDIKAIRLIVIEHITAPVIQANSRVEVQLGTEAVLVCNVTGYPLPDIKWEYNHNKQIPNTTISGGTLRIPNVSDTAADTYICIATNDAGSARANIMLEVVNNGPKVVLPPHSGSFHAHQSHNFTCKTTGYPDPNVTMTFYTFTGHINTQQHLLRYHNNGTVICNMVDMQESGILVCKAANMFCEVSSAHIIVPQCKFDMFLGAALLNVAALTNFLNDVLPPRAYDPPGIFDRPLKRYYDYIIVGAGSAGAVVASRLSEDPFSVLLLEAGVSELEKEFSIVPGHFGRLFGTEADWQFKTVPQRYSHFARKDNVRLFVLKIM</sequence>
<evidence type="ECO:0000256" key="1">
    <source>
        <dbReference type="ARBA" id="ARBA00010790"/>
    </source>
</evidence>
<dbReference type="SMART" id="SM00181">
    <property type="entry name" value="EGF"/>
    <property type="match status" value="2"/>
</dbReference>
<dbReference type="GO" id="GO:0003008">
    <property type="term" value="P:system process"/>
    <property type="evidence" value="ECO:0007669"/>
    <property type="project" value="UniProtKB-ARBA"/>
</dbReference>
<feature type="domain" description="Ig-like" evidence="10">
    <location>
        <begin position="333"/>
        <end position="414"/>
    </location>
</feature>
<dbReference type="AlphaFoldDB" id="A0A6J8C324"/>
<dbReference type="SMART" id="SM00408">
    <property type="entry name" value="IGc2"/>
    <property type="match status" value="2"/>
</dbReference>
<dbReference type="SUPFAM" id="SSF48726">
    <property type="entry name" value="Immunoglobulin"/>
    <property type="match status" value="3"/>
</dbReference>
<dbReference type="PROSITE" id="PS01186">
    <property type="entry name" value="EGF_2"/>
    <property type="match status" value="2"/>
</dbReference>
<dbReference type="CDD" id="cd00054">
    <property type="entry name" value="EGF_CA"/>
    <property type="match status" value="2"/>
</dbReference>
<dbReference type="PROSITE" id="PS01187">
    <property type="entry name" value="EGF_CA"/>
    <property type="match status" value="2"/>
</dbReference>
<dbReference type="SUPFAM" id="SSF57196">
    <property type="entry name" value="EGF/Laminin"/>
    <property type="match status" value="2"/>
</dbReference>
<dbReference type="Pfam" id="PF00008">
    <property type="entry name" value="EGF"/>
    <property type="match status" value="1"/>
</dbReference>
<keyword evidence="5 7" id="KW-1015">Disulfide bond</keyword>
<organism evidence="11 12">
    <name type="scientific">Mytilus coruscus</name>
    <name type="common">Sea mussel</name>
    <dbReference type="NCBI Taxonomy" id="42192"/>
    <lineage>
        <taxon>Eukaryota</taxon>
        <taxon>Metazoa</taxon>
        <taxon>Spiralia</taxon>
        <taxon>Lophotrochozoa</taxon>
        <taxon>Mollusca</taxon>
        <taxon>Bivalvia</taxon>
        <taxon>Autobranchia</taxon>
        <taxon>Pteriomorphia</taxon>
        <taxon>Mytilida</taxon>
        <taxon>Mytiloidea</taxon>
        <taxon>Mytilidae</taxon>
        <taxon>Mytilinae</taxon>
        <taxon>Mytilus</taxon>
    </lineage>
</organism>
<dbReference type="InterPro" id="IPR001881">
    <property type="entry name" value="EGF-like_Ca-bd_dom"/>
</dbReference>
<name>A0A6J8C324_MYTCO</name>
<dbReference type="PROSITE" id="PS00010">
    <property type="entry name" value="ASX_HYDROXYL"/>
    <property type="match status" value="2"/>
</dbReference>
<feature type="chain" id="PRO_5026883573" evidence="8">
    <location>
        <begin position="18"/>
        <end position="636"/>
    </location>
</feature>
<dbReference type="Gene3D" id="2.10.25.10">
    <property type="entry name" value="Laminin"/>
    <property type="match status" value="2"/>
</dbReference>
<comment type="caution">
    <text evidence="7">Lacks conserved residue(s) required for the propagation of feature annotation.</text>
</comment>
<dbReference type="PROSITE" id="PS00022">
    <property type="entry name" value="EGF_1"/>
    <property type="match status" value="2"/>
</dbReference>
<evidence type="ECO:0000256" key="2">
    <source>
        <dbReference type="ARBA" id="ARBA00022536"/>
    </source>
</evidence>
<keyword evidence="6" id="KW-0325">Glycoprotein</keyword>
<evidence type="ECO:0000256" key="4">
    <source>
        <dbReference type="ARBA" id="ARBA00022737"/>
    </source>
</evidence>
<dbReference type="SMART" id="SM00409">
    <property type="entry name" value="IG"/>
    <property type="match status" value="3"/>
</dbReference>
<dbReference type="GO" id="GO:0005509">
    <property type="term" value="F:calcium ion binding"/>
    <property type="evidence" value="ECO:0007669"/>
    <property type="project" value="InterPro"/>
</dbReference>
<dbReference type="InterPro" id="IPR036188">
    <property type="entry name" value="FAD/NAD-bd_sf"/>
</dbReference>
<dbReference type="InterPro" id="IPR000152">
    <property type="entry name" value="EGF-type_Asp/Asn_hydroxyl_site"/>
</dbReference>
<dbReference type="InterPro" id="IPR003599">
    <property type="entry name" value="Ig_sub"/>
</dbReference>
<keyword evidence="4" id="KW-0677">Repeat</keyword>
<evidence type="ECO:0000259" key="10">
    <source>
        <dbReference type="PROSITE" id="PS50835"/>
    </source>
</evidence>
<dbReference type="FunFam" id="2.10.25.10:FF:000122">
    <property type="entry name" value="Protein crumbs homolog 2"/>
    <property type="match status" value="1"/>
</dbReference>
<feature type="signal peptide" evidence="8">
    <location>
        <begin position="1"/>
        <end position="17"/>
    </location>
</feature>
<protein>
    <submittedName>
        <fullName evidence="11">Uncharacterized protein</fullName>
    </submittedName>
</protein>
<dbReference type="InterPro" id="IPR012132">
    <property type="entry name" value="GMC_OxRdtase"/>
</dbReference>
<keyword evidence="2 7" id="KW-0245">EGF-like domain</keyword>
<dbReference type="PANTHER" id="PTHR11552:SF147">
    <property type="entry name" value="CHOLINE DEHYDROGENASE, MITOCHONDRIAL"/>
    <property type="match status" value="1"/>
</dbReference>
<dbReference type="SUPFAM" id="SSF51905">
    <property type="entry name" value="FAD/NAD(P)-binding domain"/>
    <property type="match status" value="1"/>
</dbReference>
<dbReference type="GO" id="GO:0051240">
    <property type="term" value="P:positive regulation of multicellular organismal process"/>
    <property type="evidence" value="ECO:0007669"/>
    <property type="project" value="UniProtKB-ARBA"/>
</dbReference>
<dbReference type="InterPro" id="IPR003598">
    <property type="entry name" value="Ig_sub2"/>
</dbReference>
<keyword evidence="12" id="KW-1185">Reference proteome</keyword>
<dbReference type="InterPro" id="IPR036179">
    <property type="entry name" value="Ig-like_dom_sf"/>
</dbReference>
<dbReference type="InterPro" id="IPR000742">
    <property type="entry name" value="EGF"/>
</dbReference>
<dbReference type="PROSITE" id="PS50835">
    <property type="entry name" value="IG_LIKE"/>
    <property type="match status" value="2"/>
</dbReference>
<evidence type="ECO:0000313" key="11">
    <source>
        <dbReference type="EMBL" id="CAC5389464.1"/>
    </source>
</evidence>
<evidence type="ECO:0000256" key="5">
    <source>
        <dbReference type="ARBA" id="ARBA00023157"/>
    </source>
</evidence>
<feature type="domain" description="Ig-like" evidence="10">
    <location>
        <begin position="260"/>
        <end position="320"/>
    </location>
</feature>
<evidence type="ECO:0000256" key="8">
    <source>
        <dbReference type="SAM" id="SignalP"/>
    </source>
</evidence>
<dbReference type="InterPro" id="IPR018097">
    <property type="entry name" value="EGF_Ca-bd_CS"/>
</dbReference>
<dbReference type="Gene3D" id="3.50.50.60">
    <property type="entry name" value="FAD/NAD(P)-binding domain"/>
    <property type="match status" value="2"/>
</dbReference>
<dbReference type="InterPro" id="IPR013783">
    <property type="entry name" value="Ig-like_fold"/>
</dbReference>
<feature type="domain" description="EGF-like" evidence="9">
    <location>
        <begin position="177"/>
        <end position="213"/>
    </location>
</feature>
<proteinExistence type="inferred from homology"/>
<dbReference type="EMBL" id="CACVKT020004338">
    <property type="protein sequence ID" value="CAC5389464.1"/>
    <property type="molecule type" value="Genomic_DNA"/>
</dbReference>
<dbReference type="PANTHER" id="PTHR11552">
    <property type="entry name" value="GLUCOSE-METHANOL-CHOLINE GMC OXIDOREDUCTASE"/>
    <property type="match status" value="1"/>
</dbReference>
<evidence type="ECO:0000256" key="7">
    <source>
        <dbReference type="PROSITE-ProRule" id="PRU00076"/>
    </source>
</evidence>
<dbReference type="Gene3D" id="2.60.40.10">
    <property type="entry name" value="Immunoglobulins"/>
    <property type="match status" value="3"/>
</dbReference>
<dbReference type="FunFam" id="2.10.25.10:FF:000004">
    <property type="entry name" value="Neurogenic locus notch 1"/>
    <property type="match status" value="1"/>
</dbReference>
<dbReference type="SMART" id="SM00179">
    <property type="entry name" value="EGF_CA"/>
    <property type="match status" value="2"/>
</dbReference>
<evidence type="ECO:0000256" key="6">
    <source>
        <dbReference type="ARBA" id="ARBA00023180"/>
    </source>
</evidence>
<dbReference type="Pfam" id="PF13927">
    <property type="entry name" value="Ig_3"/>
    <property type="match status" value="1"/>
</dbReference>
<dbReference type="OrthoDB" id="269227at2759"/>
<dbReference type="GO" id="GO:0016491">
    <property type="term" value="F:oxidoreductase activity"/>
    <property type="evidence" value="ECO:0007669"/>
    <property type="project" value="TreeGrafter"/>
</dbReference>
<evidence type="ECO:0000313" key="12">
    <source>
        <dbReference type="Proteomes" id="UP000507470"/>
    </source>
</evidence>
<dbReference type="Proteomes" id="UP000507470">
    <property type="component" value="Unassembled WGS sequence"/>
</dbReference>
<dbReference type="PROSITE" id="PS50026">
    <property type="entry name" value="EGF_3"/>
    <property type="match status" value="2"/>
</dbReference>
<reference evidence="11 12" key="1">
    <citation type="submission" date="2020-06" db="EMBL/GenBank/DDBJ databases">
        <authorList>
            <person name="Li R."/>
            <person name="Bekaert M."/>
        </authorList>
    </citation>
    <scope>NUCLEOTIDE SEQUENCE [LARGE SCALE GENOMIC DNA]</scope>
    <source>
        <strain evidence="12">wild</strain>
    </source>
</reference>
<dbReference type="GO" id="GO:0050660">
    <property type="term" value="F:flavin adenine dinucleotide binding"/>
    <property type="evidence" value="ECO:0007669"/>
    <property type="project" value="InterPro"/>
</dbReference>
<comment type="similarity">
    <text evidence="1">Belongs to the GMC oxidoreductase family.</text>
</comment>
<dbReference type="InterPro" id="IPR007110">
    <property type="entry name" value="Ig-like_dom"/>
</dbReference>
<dbReference type="Gene3D" id="3.30.560.10">
    <property type="entry name" value="Glucose Oxidase, domain 3"/>
    <property type="match status" value="2"/>
</dbReference>
<keyword evidence="3 8" id="KW-0732">Signal</keyword>
<feature type="domain" description="EGF-like" evidence="9">
    <location>
        <begin position="215"/>
        <end position="251"/>
    </location>
</feature>
<accession>A0A6J8C324</accession>